<proteinExistence type="inferred from homology"/>
<evidence type="ECO:0000313" key="11">
    <source>
        <dbReference type="EMBL" id="QIB70614.1"/>
    </source>
</evidence>
<keyword evidence="6 9" id="KW-0479">Metal-binding</keyword>
<evidence type="ECO:0000259" key="10">
    <source>
        <dbReference type="Pfam" id="PF01975"/>
    </source>
</evidence>
<dbReference type="InterPro" id="IPR036523">
    <property type="entry name" value="SurE-like_sf"/>
</dbReference>
<dbReference type="Pfam" id="PF01975">
    <property type="entry name" value="SurE"/>
    <property type="match status" value="1"/>
</dbReference>
<feature type="domain" description="Survival protein SurE-like phosphatase/nucleotidase" evidence="10">
    <location>
        <begin position="3"/>
        <end position="194"/>
    </location>
</feature>
<dbReference type="Gene3D" id="3.40.1210.10">
    <property type="entry name" value="Survival protein SurE-like phosphatase/nucleotidase"/>
    <property type="match status" value="1"/>
</dbReference>
<comment type="similarity">
    <text evidence="4 9">Belongs to the SurE nucleotidase family.</text>
</comment>
<dbReference type="PANTHER" id="PTHR30457">
    <property type="entry name" value="5'-NUCLEOTIDASE SURE"/>
    <property type="match status" value="1"/>
</dbReference>
<keyword evidence="8 9" id="KW-0378">Hydrolase</keyword>
<dbReference type="HAMAP" id="MF_00060">
    <property type="entry name" value="SurE"/>
    <property type="match status" value="1"/>
</dbReference>
<dbReference type="GO" id="GO:0008253">
    <property type="term" value="F:5'-nucleotidase activity"/>
    <property type="evidence" value="ECO:0007669"/>
    <property type="project" value="UniProtKB-UniRule"/>
</dbReference>
<comment type="cofactor">
    <cofactor evidence="2">
        <name>Mg(2+)</name>
        <dbReference type="ChEBI" id="CHEBI:18420"/>
    </cofactor>
</comment>
<dbReference type="FunFam" id="3.40.1210.10:FF:000001">
    <property type="entry name" value="5'/3'-nucleotidase SurE"/>
    <property type="match status" value="1"/>
</dbReference>
<feature type="binding site" evidence="9">
    <location>
        <position position="8"/>
    </location>
    <ligand>
        <name>a divalent metal cation</name>
        <dbReference type="ChEBI" id="CHEBI:60240"/>
    </ligand>
</feature>
<evidence type="ECO:0000256" key="9">
    <source>
        <dbReference type="HAMAP-Rule" id="MF_00060"/>
    </source>
</evidence>
<evidence type="ECO:0000256" key="4">
    <source>
        <dbReference type="ARBA" id="ARBA00011062"/>
    </source>
</evidence>
<dbReference type="NCBIfam" id="TIGR00087">
    <property type="entry name" value="surE"/>
    <property type="match status" value="1"/>
</dbReference>
<organism evidence="11 12">
    <name type="scientific">Aminipila butyrica</name>
    <dbReference type="NCBI Taxonomy" id="433296"/>
    <lineage>
        <taxon>Bacteria</taxon>
        <taxon>Bacillati</taxon>
        <taxon>Bacillota</taxon>
        <taxon>Clostridia</taxon>
        <taxon>Peptostreptococcales</taxon>
        <taxon>Anaerovoracaceae</taxon>
        <taxon>Aminipila</taxon>
    </lineage>
</organism>
<comment type="catalytic activity">
    <reaction evidence="1 9">
        <text>a ribonucleoside 5'-phosphate + H2O = a ribonucleoside + phosphate</text>
        <dbReference type="Rhea" id="RHEA:12484"/>
        <dbReference type="ChEBI" id="CHEBI:15377"/>
        <dbReference type="ChEBI" id="CHEBI:18254"/>
        <dbReference type="ChEBI" id="CHEBI:43474"/>
        <dbReference type="ChEBI" id="CHEBI:58043"/>
        <dbReference type="EC" id="3.1.3.5"/>
    </reaction>
</comment>
<protein>
    <recommendedName>
        <fullName evidence="9">5'-nucleotidase SurE</fullName>
        <ecNumber evidence="9">3.1.3.5</ecNumber>
    </recommendedName>
    <alternativeName>
        <fullName evidence="9">Nucleoside 5'-monophosphate phosphohydrolase</fullName>
    </alternativeName>
</protein>
<evidence type="ECO:0000256" key="2">
    <source>
        <dbReference type="ARBA" id="ARBA00001946"/>
    </source>
</evidence>
<dbReference type="GO" id="GO:0005737">
    <property type="term" value="C:cytoplasm"/>
    <property type="evidence" value="ECO:0007669"/>
    <property type="project" value="UniProtKB-SubCell"/>
</dbReference>
<feature type="binding site" evidence="9">
    <location>
        <position position="39"/>
    </location>
    <ligand>
        <name>a divalent metal cation</name>
        <dbReference type="ChEBI" id="CHEBI:60240"/>
    </ligand>
</feature>
<keyword evidence="12" id="KW-1185">Reference proteome</keyword>
<evidence type="ECO:0000256" key="5">
    <source>
        <dbReference type="ARBA" id="ARBA00022490"/>
    </source>
</evidence>
<evidence type="ECO:0000256" key="1">
    <source>
        <dbReference type="ARBA" id="ARBA00000815"/>
    </source>
</evidence>
<evidence type="ECO:0000313" key="12">
    <source>
        <dbReference type="Proteomes" id="UP000466848"/>
    </source>
</evidence>
<dbReference type="InterPro" id="IPR030048">
    <property type="entry name" value="SurE"/>
</dbReference>
<accession>A0A858C0L8</accession>
<dbReference type="RefSeq" id="WP_163067849.1">
    <property type="nucleotide sequence ID" value="NZ_CP048649.1"/>
</dbReference>
<name>A0A858C0L8_9FIRM</name>
<dbReference type="KEGG" id="abut:Ami103574_15505"/>
<dbReference type="SUPFAM" id="SSF64167">
    <property type="entry name" value="SurE-like"/>
    <property type="match status" value="1"/>
</dbReference>
<keyword evidence="5 9" id="KW-0963">Cytoplasm</keyword>
<dbReference type="EMBL" id="CP048649">
    <property type="protein sequence ID" value="QIB70614.1"/>
    <property type="molecule type" value="Genomic_DNA"/>
</dbReference>
<reference evidence="11 12" key="1">
    <citation type="submission" date="2020-02" db="EMBL/GenBank/DDBJ databases">
        <authorList>
            <person name="Kim Y.B."/>
            <person name="Roh S.W."/>
        </authorList>
    </citation>
    <scope>NUCLEOTIDE SEQUENCE [LARGE SCALE GENOMIC DNA]</scope>
    <source>
        <strain evidence="11 12">DSM 103574</strain>
    </source>
</reference>
<dbReference type="InterPro" id="IPR002828">
    <property type="entry name" value="SurE-like_Pase/nucleotidase"/>
</dbReference>
<gene>
    <name evidence="9 11" type="primary">surE</name>
    <name evidence="11" type="ORF">Ami103574_15505</name>
</gene>
<dbReference type="GO" id="GO:0008254">
    <property type="term" value="F:3'-nucleotidase activity"/>
    <property type="evidence" value="ECO:0007669"/>
    <property type="project" value="TreeGrafter"/>
</dbReference>
<dbReference type="EC" id="3.1.3.5" evidence="9"/>
<evidence type="ECO:0000256" key="8">
    <source>
        <dbReference type="ARBA" id="ARBA00022801"/>
    </source>
</evidence>
<evidence type="ECO:0000256" key="6">
    <source>
        <dbReference type="ARBA" id="ARBA00022723"/>
    </source>
</evidence>
<dbReference type="Proteomes" id="UP000466848">
    <property type="component" value="Chromosome"/>
</dbReference>
<dbReference type="AlphaFoldDB" id="A0A858C0L8"/>
<comment type="cofactor">
    <cofactor evidence="9">
        <name>a divalent metal cation</name>
        <dbReference type="ChEBI" id="CHEBI:60240"/>
    </cofactor>
    <text evidence="9">Binds 1 divalent metal cation per subunit.</text>
</comment>
<dbReference type="GO" id="GO:0046872">
    <property type="term" value="F:metal ion binding"/>
    <property type="evidence" value="ECO:0007669"/>
    <property type="project" value="UniProtKB-UniRule"/>
</dbReference>
<feature type="binding site" evidence="9">
    <location>
        <position position="97"/>
    </location>
    <ligand>
        <name>a divalent metal cation</name>
        <dbReference type="ChEBI" id="CHEBI:60240"/>
    </ligand>
</feature>
<evidence type="ECO:0000256" key="7">
    <source>
        <dbReference type="ARBA" id="ARBA00022741"/>
    </source>
</evidence>
<comment type="subcellular location">
    <subcellularLocation>
        <location evidence="3 9">Cytoplasm</location>
    </subcellularLocation>
</comment>
<comment type="function">
    <text evidence="9">Nucleotidase that shows phosphatase activity on nucleoside 5'-monophosphates.</text>
</comment>
<dbReference type="GO" id="GO:0004309">
    <property type="term" value="F:exopolyphosphatase activity"/>
    <property type="evidence" value="ECO:0007669"/>
    <property type="project" value="TreeGrafter"/>
</dbReference>
<feature type="binding site" evidence="9">
    <location>
        <position position="9"/>
    </location>
    <ligand>
        <name>a divalent metal cation</name>
        <dbReference type="ChEBI" id="CHEBI:60240"/>
    </ligand>
</feature>
<evidence type="ECO:0000256" key="3">
    <source>
        <dbReference type="ARBA" id="ARBA00004496"/>
    </source>
</evidence>
<dbReference type="PANTHER" id="PTHR30457:SF12">
    <property type="entry name" value="5'_3'-NUCLEOTIDASE SURE"/>
    <property type="match status" value="1"/>
</dbReference>
<sequence length="260" mass="28232">MNILVSNDDGIQAKGISELVKALSKVADVYVCAPHVERSAAGHSITIRQGLEATEVPYKNAQLAYEISGTPADCVKLGVLLLRNRGIDVDMVFSGINHGGNLGTDIHYSGTVSAAIEGCICGIPSVAVSIHGTVPVNGYEPKHFDVAAELAVQAMLKSFGKLDDKTVLNINVPDVPKKKLKGVKVTTLGTRVYEGWFHQQEVEDTGACQYWYSGKPVKCQDLTEEYDVMAIQNGYASITPLHYDFTNYKLVEEVKSWGIE</sequence>
<keyword evidence="7 9" id="KW-0547">Nucleotide-binding</keyword>
<dbReference type="GO" id="GO:0000166">
    <property type="term" value="F:nucleotide binding"/>
    <property type="evidence" value="ECO:0007669"/>
    <property type="project" value="UniProtKB-KW"/>
</dbReference>